<keyword evidence="3" id="KW-0731">Sigma factor</keyword>
<dbReference type="Gene3D" id="1.10.1740.10">
    <property type="match status" value="1"/>
</dbReference>
<keyword evidence="2" id="KW-0805">Transcription regulation</keyword>
<evidence type="ECO:0000256" key="4">
    <source>
        <dbReference type="ARBA" id="ARBA00023163"/>
    </source>
</evidence>
<keyword evidence="8" id="KW-1185">Reference proteome</keyword>
<evidence type="ECO:0000259" key="5">
    <source>
        <dbReference type="Pfam" id="PF04542"/>
    </source>
</evidence>
<evidence type="ECO:0000256" key="3">
    <source>
        <dbReference type="ARBA" id="ARBA00023082"/>
    </source>
</evidence>
<dbReference type="InterPro" id="IPR013249">
    <property type="entry name" value="RNA_pol_sigma70_r4_t2"/>
</dbReference>
<organism evidence="7 8">
    <name type="scientific">Lederbergia graminis</name>
    <dbReference type="NCBI Taxonomy" id="735518"/>
    <lineage>
        <taxon>Bacteria</taxon>
        <taxon>Bacillati</taxon>
        <taxon>Bacillota</taxon>
        <taxon>Bacilli</taxon>
        <taxon>Bacillales</taxon>
        <taxon>Bacillaceae</taxon>
        <taxon>Lederbergia</taxon>
    </lineage>
</organism>
<comment type="similarity">
    <text evidence="1">Belongs to the sigma-70 factor family. ECF subfamily.</text>
</comment>
<dbReference type="Gene3D" id="1.10.10.10">
    <property type="entry name" value="Winged helix-like DNA-binding domain superfamily/Winged helix DNA-binding domain"/>
    <property type="match status" value="1"/>
</dbReference>
<dbReference type="PANTHER" id="PTHR43133">
    <property type="entry name" value="RNA POLYMERASE ECF-TYPE SIGMA FACTO"/>
    <property type="match status" value="1"/>
</dbReference>
<dbReference type="Pfam" id="PF08281">
    <property type="entry name" value="Sigma70_r4_2"/>
    <property type="match status" value="1"/>
</dbReference>
<dbReference type="InterPro" id="IPR013325">
    <property type="entry name" value="RNA_pol_sigma_r2"/>
</dbReference>
<dbReference type="Pfam" id="PF04542">
    <property type="entry name" value="Sigma70_r2"/>
    <property type="match status" value="1"/>
</dbReference>
<evidence type="ECO:0000256" key="1">
    <source>
        <dbReference type="ARBA" id="ARBA00010641"/>
    </source>
</evidence>
<dbReference type="InterPro" id="IPR039425">
    <property type="entry name" value="RNA_pol_sigma-70-like"/>
</dbReference>
<dbReference type="SUPFAM" id="SSF88946">
    <property type="entry name" value="Sigma2 domain of RNA polymerase sigma factors"/>
    <property type="match status" value="1"/>
</dbReference>
<dbReference type="InterPro" id="IPR036388">
    <property type="entry name" value="WH-like_DNA-bd_sf"/>
</dbReference>
<evidence type="ECO:0000313" key="8">
    <source>
        <dbReference type="Proteomes" id="UP001596147"/>
    </source>
</evidence>
<comment type="caution">
    <text evidence="7">The sequence shown here is derived from an EMBL/GenBank/DDBJ whole genome shotgun (WGS) entry which is preliminary data.</text>
</comment>
<feature type="domain" description="RNA polymerase sigma-70 region 2" evidence="5">
    <location>
        <begin position="18"/>
        <end position="82"/>
    </location>
</feature>
<protein>
    <submittedName>
        <fullName evidence="7">RNA polymerase sigma factor</fullName>
    </submittedName>
</protein>
<accession>A0ABW0LCA2</accession>
<name>A0ABW0LCA2_9BACI</name>
<dbReference type="InterPro" id="IPR007627">
    <property type="entry name" value="RNA_pol_sigma70_r2"/>
</dbReference>
<feature type="domain" description="RNA polymerase sigma factor 70 region 4 type 2" evidence="6">
    <location>
        <begin position="105"/>
        <end position="154"/>
    </location>
</feature>
<dbReference type="EMBL" id="JBHSMC010000001">
    <property type="protein sequence ID" value="MFC5463504.1"/>
    <property type="molecule type" value="Genomic_DNA"/>
</dbReference>
<gene>
    <name evidence="7" type="ORF">ACFPM4_01920</name>
</gene>
<dbReference type="RefSeq" id="WP_144925731.1">
    <property type="nucleotide sequence ID" value="NZ_JBHSMC010000001.1"/>
</dbReference>
<dbReference type="InterPro" id="IPR013324">
    <property type="entry name" value="RNA_pol_sigma_r3/r4-like"/>
</dbReference>
<evidence type="ECO:0000259" key="6">
    <source>
        <dbReference type="Pfam" id="PF08281"/>
    </source>
</evidence>
<dbReference type="CDD" id="cd06171">
    <property type="entry name" value="Sigma70_r4"/>
    <property type="match status" value="1"/>
</dbReference>
<sequence>MKSSLLRTDEELSQIYFRHVNTVYRVCLMYMRNQHDTEDMVQNTFIRLMRDNTLFQSEEHEKAWLIRTATNVCKDFFRNRWRKVLSLEKVADVTEKDGPIIDETLKLVMDLPNKYKTVVYMYYYEGYSSVEIAEILKKNESTIRGYLSTARKLLKIQMEGDFE</sequence>
<dbReference type="SUPFAM" id="SSF88659">
    <property type="entry name" value="Sigma3 and sigma4 domains of RNA polymerase sigma factors"/>
    <property type="match status" value="1"/>
</dbReference>
<dbReference type="PANTHER" id="PTHR43133:SF60">
    <property type="entry name" value="RNA POLYMERASE SIGMA FACTOR SIGV"/>
    <property type="match status" value="1"/>
</dbReference>
<proteinExistence type="inferred from homology"/>
<evidence type="ECO:0000256" key="2">
    <source>
        <dbReference type="ARBA" id="ARBA00023015"/>
    </source>
</evidence>
<evidence type="ECO:0000313" key="7">
    <source>
        <dbReference type="EMBL" id="MFC5463504.1"/>
    </source>
</evidence>
<keyword evidence="4" id="KW-0804">Transcription</keyword>
<dbReference type="InterPro" id="IPR014284">
    <property type="entry name" value="RNA_pol_sigma-70_dom"/>
</dbReference>
<dbReference type="Proteomes" id="UP001596147">
    <property type="component" value="Unassembled WGS sequence"/>
</dbReference>
<dbReference type="NCBIfam" id="TIGR02937">
    <property type="entry name" value="sigma70-ECF"/>
    <property type="match status" value="1"/>
</dbReference>
<reference evidence="8" key="1">
    <citation type="journal article" date="2019" name="Int. J. Syst. Evol. Microbiol.">
        <title>The Global Catalogue of Microorganisms (GCM) 10K type strain sequencing project: providing services to taxonomists for standard genome sequencing and annotation.</title>
        <authorList>
            <consortium name="The Broad Institute Genomics Platform"/>
            <consortium name="The Broad Institute Genome Sequencing Center for Infectious Disease"/>
            <person name="Wu L."/>
            <person name="Ma J."/>
        </authorList>
    </citation>
    <scope>NUCLEOTIDE SEQUENCE [LARGE SCALE GENOMIC DNA]</scope>
    <source>
        <strain evidence="8">CGMCC 1.12237</strain>
    </source>
</reference>